<reference evidence="1" key="1">
    <citation type="journal article" date="2021" name="New Phytol.">
        <title>Evolutionary innovations through gain and loss of genes in the ectomycorrhizal Boletales.</title>
        <authorList>
            <person name="Wu G."/>
            <person name="Miyauchi S."/>
            <person name="Morin E."/>
            <person name="Kuo A."/>
            <person name="Drula E."/>
            <person name="Varga T."/>
            <person name="Kohler A."/>
            <person name="Feng B."/>
            <person name="Cao Y."/>
            <person name="Lipzen A."/>
            <person name="Daum C."/>
            <person name="Hundley H."/>
            <person name="Pangilinan J."/>
            <person name="Johnson J."/>
            <person name="Barry K."/>
            <person name="LaButti K."/>
            <person name="Ng V."/>
            <person name="Ahrendt S."/>
            <person name="Min B."/>
            <person name="Choi I.G."/>
            <person name="Park H."/>
            <person name="Plett J.M."/>
            <person name="Magnuson J."/>
            <person name="Spatafora J.W."/>
            <person name="Nagy L.G."/>
            <person name="Henrissat B."/>
            <person name="Grigoriev I.V."/>
            <person name="Yang Z.L."/>
            <person name="Xu J."/>
            <person name="Martin F.M."/>
        </authorList>
    </citation>
    <scope>NUCLEOTIDE SEQUENCE</scope>
    <source>
        <strain evidence="1">ATCC 28755</strain>
    </source>
</reference>
<dbReference type="Proteomes" id="UP000790377">
    <property type="component" value="Unassembled WGS sequence"/>
</dbReference>
<organism evidence="1 2">
    <name type="scientific">Hygrophoropsis aurantiaca</name>
    <dbReference type="NCBI Taxonomy" id="72124"/>
    <lineage>
        <taxon>Eukaryota</taxon>
        <taxon>Fungi</taxon>
        <taxon>Dikarya</taxon>
        <taxon>Basidiomycota</taxon>
        <taxon>Agaricomycotina</taxon>
        <taxon>Agaricomycetes</taxon>
        <taxon>Agaricomycetidae</taxon>
        <taxon>Boletales</taxon>
        <taxon>Coniophorineae</taxon>
        <taxon>Hygrophoropsidaceae</taxon>
        <taxon>Hygrophoropsis</taxon>
    </lineage>
</organism>
<evidence type="ECO:0000313" key="2">
    <source>
        <dbReference type="Proteomes" id="UP000790377"/>
    </source>
</evidence>
<dbReference type="EMBL" id="MU268984">
    <property type="protein sequence ID" value="KAH7903423.1"/>
    <property type="molecule type" value="Genomic_DNA"/>
</dbReference>
<accession>A0ACB7ZRN9</accession>
<sequence length="52" mass="6171">MDASPRQYCIWLAWREYNDTRRRAVSQIDSIISIYEATQCDTHEGYLVNPHP</sequence>
<evidence type="ECO:0000313" key="1">
    <source>
        <dbReference type="EMBL" id="KAH7903423.1"/>
    </source>
</evidence>
<keyword evidence="2" id="KW-1185">Reference proteome</keyword>
<protein>
    <submittedName>
        <fullName evidence="1">Uncharacterized protein</fullName>
    </submittedName>
</protein>
<gene>
    <name evidence="1" type="ORF">BJ138DRAFT_1168162</name>
</gene>
<name>A0ACB7ZRN9_9AGAM</name>
<proteinExistence type="predicted"/>
<comment type="caution">
    <text evidence="1">The sequence shown here is derived from an EMBL/GenBank/DDBJ whole genome shotgun (WGS) entry which is preliminary data.</text>
</comment>